<evidence type="ECO:0000313" key="1">
    <source>
        <dbReference type="EMBL" id="MBX52532.1"/>
    </source>
</evidence>
<sequence>MTQQCEAYCKICITKLSSENNIVAFLKFLCYGIYWHQFRTSTGFLLILSALFARISNHNIFINIIHA</sequence>
<dbReference type="EMBL" id="GGEC01072048">
    <property type="protein sequence ID" value="MBX52532.1"/>
    <property type="molecule type" value="Transcribed_RNA"/>
</dbReference>
<reference evidence="1" key="1">
    <citation type="submission" date="2018-02" db="EMBL/GenBank/DDBJ databases">
        <title>Rhizophora mucronata_Transcriptome.</title>
        <authorList>
            <person name="Meera S.P."/>
            <person name="Sreeshan A."/>
            <person name="Augustine A."/>
        </authorList>
    </citation>
    <scope>NUCLEOTIDE SEQUENCE</scope>
    <source>
        <tissue evidence="1">Leaf</tissue>
    </source>
</reference>
<organism evidence="1">
    <name type="scientific">Rhizophora mucronata</name>
    <name type="common">Asiatic mangrove</name>
    <dbReference type="NCBI Taxonomy" id="61149"/>
    <lineage>
        <taxon>Eukaryota</taxon>
        <taxon>Viridiplantae</taxon>
        <taxon>Streptophyta</taxon>
        <taxon>Embryophyta</taxon>
        <taxon>Tracheophyta</taxon>
        <taxon>Spermatophyta</taxon>
        <taxon>Magnoliopsida</taxon>
        <taxon>eudicotyledons</taxon>
        <taxon>Gunneridae</taxon>
        <taxon>Pentapetalae</taxon>
        <taxon>rosids</taxon>
        <taxon>fabids</taxon>
        <taxon>Malpighiales</taxon>
        <taxon>Rhizophoraceae</taxon>
        <taxon>Rhizophora</taxon>
    </lineage>
</organism>
<proteinExistence type="predicted"/>
<dbReference type="AlphaFoldDB" id="A0A2P2PCS4"/>
<name>A0A2P2PCS4_RHIMU</name>
<accession>A0A2P2PCS4</accession>
<protein>
    <submittedName>
        <fullName evidence="1">Uncharacterized protein</fullName>
    </submittedName>
</protein>